<name>A0ABY0IU21_9RHOO</name>
<protein>
    <submittedName>
        <fullName evidence="2">Uncharacterized protein</fullName>
    </submittedName>
</protein>
<proteinExistence type="predicted"/>
<dbReference type="PROSITE" id="PS51257">
    <property type="entry name" value="PROKAR_LIPOPROTEIN"/>
    <property type="match status" value="1"/>
</dbReference>
<feature type="region of interest" description="Disordered" evidence="1">
    <location>
        <begin position="458"/>
        <end position="484"/>
    </location>
</feature>
<gene>
    <name evidence="2" type="ORF">EV678_0356</name>
</gene>
<accession>A0ABY0IU21</accession>
<evidence type="ECO:0000313" key="2">
    <source>
        <dbReference type="EMBL" id="RZT89566.1"/>
    </source>
</evidence>
<dbReference type="SUPFAM" id="SSF69304">
    <property type="entry name" value="Tricorn protease N-terminal domain"/>
    <property type="match status" value="1"/>
</dbReference>
<reference evidence="2 3" key="1">
    <citation type="submission" date="2019-02" db="EMBL/GenBank/DDBJ databases">
        <title>Genomic Encyclopedia of Type Strains, Phase IV (KMG-IV): sequencing the most valuable type-strain genomes for metagenomic binning, comparative biology and taxonomic classification.</title>
        <authorList>
            <person name="Goeker M."/>
        </authorList>
    </citation>
    <scope>NUCLEOTIDE SEQUENCE [LARGE SCALE GENOMIC DNA]</scope>
    <source>
        <strain evidence="2 3">DSM 21223</strain>
    </source>
</reference>
<evidence type="ECO:0000313" key="3">
    <source>
        <dbReference type="Proteomes" id="UP000292136"/>
    </source>
</evidence>
<sequence length="620" mass="67031">MKFLQRFGIGAAALLLLACLPGCGRYPFNAQGKVNAAFTLPGEVLKARGVLEEQLGSGAKKRFEQEWERRLTLRALTCSKDYAPAWYASLDEVRSKLNDLTCFREQDESIGQWLVLLRVGLELAKPALRPVPAAAPRFIVSEDRLSGGAFAREAGVVALTGTAGALQVVDVGSGQLIRKDKINDNAKVRISFNGRVVTTSEASQQMRFRNAESGEEIGQLSGVLNGILIWLDREQAIYSRQVNNRLRALLVNFRDGRETELPFSRVMAAYNVPDAPGQFILYTDKGMSKVEIVSRDGNTTATLVSEGKAAYNSWGRESPAQTADGRFLVAPAQAGLTVLDTESMSTKAVDLGPGSSVQMVVATEDADKVMLRLITPASATSSPYRDYLYTLSAGNLTPLESPASGDLTYVPALKALLVFNNDRITRYEAVAAGDPIGVDQFAADRRMAQIQRQMDSMQYPLPPESGTLSLSRPQPPAPPSAGSAPVLAGLPGNARIEAIGVYQGIRSPRQRAGEVPAIPVRVHNTGRPLVLVLSSYESVTWQVQADAGVKIVAVLLSGYKSSTVQGTGDARIMSLGTHHAYEPTGTQYEELSMAVLRTTGRRIHNMQGAYEGREFAIRSN</sequence>
<dbReference type="Proteomes" id="UP000292136">
    <property type="component" value="Unassembled WGS sequence"/>
</dbReference>
<evidence type="ECO:0000256" key="1">
    <source>
        <dbReference type="SAM" id="MobiDB-lite"/>
    </source>
</evidence>
<comment type="caution">
    <text evidence="2">The sequence shown here is derived from an EMBL/GenBank/DDBJ whole genome shotgun (WGS) entry which is preliminary data.</text>
</comment>
<dbReference type="EMBL" id="SHKM01000001">
    <property type="protein sequence ID" value="RZT89566.1"/>
    <property type="molecule type" value="Genomic_DNA"/>
</dbReference>
<dbReference type="RefSeq" id="WP_130458294.1">
    <property type="nucleotide sequence ID" value="NZ_SHKM01000001.1"/>
</dbReference>
<organism evidence="2 3">
    <name type="scientific">Azospira oryzae</name>
    <dbReference type="NCBI Taxonomy" id="146939"/>
    <lineage>
        <taxon>Bacteria</taxon>
        <taxon>Pseudomonadati</taxon>
        <taxon>Pseudomonadota</taxon>
        <taxon>Betaproteobacteria</taxon>
        <taxon>Rhodocyclales</taxon>
        <taxon>Rhodocyclaceae</taxon>
        <taxon>Azospira</taxon>
    </lineage>
</organism>
<keyword evidence="3" id="KW-1185">Reference proteome</keyword>